<feature type="transmembrane region" description="Helical" evidence="1">
    <location>
        <begin position="387"/>
        <end position="405"/>
    </location>
</feature>
<organism evidence="2 3">
    <name type="scientific">Candidatus Falkowbacteria bacterium CG11_big_fil_rev_8_21_14_0_20_39_10</name>
    <dbReference type="NCBI Taxonomy" id="1974570"/>
    <lineage>
        <taxon>Bacteria</taxon>
        <taxon>Candidatus Falkowiibacteriota</taxon>
    </lineage>
</organism>
<feature type="transmembrane region" description="Helical" evidence="1">
    <location>
        <begin position="104"/>
        <end position="122"/>
    </location>
</feature>
<feature type="transmembrane region" description="Helical" evidence="1">
    <location>
        <begin position="320"/>
        <end position="342"/>
    </location>
</feature>
<dbReference type="Proteomes" id="UP000230869">
    <property type="component" value="Unassembled WGS sequence"/>
</dbReference>
<feature type="transmembrane region" description="Helical" evidence="1">
    <location>
        <begin position="134"/>
        <end position="152"/>
    </location>
</feature>
<feature type="transmembrane region" description="Helical" evidence="1">
    <location>
        <begin position="158"/>
        <end position="176"/>
    </location>
</feature>
<proteinExistence type="predicted"/>
<evidence type="ECO:0000313" key="2">
    <source>
        <dbReference type="EMBL" id="PIR13746.1"/>
    </source>
</evidence>
<dbReference type="AlphaFoldDB" id="A0A2M6K9X2"/>
<evidence type="ECO:0000313" key="3">
    <source>
        <dbReference type="Proteomes" id="UP000230869"/>
    </source>
</evidence>
<feature type="transmembrane region" description="Helical" evidence="1">
    <location>
        <begin position="235"/>
        <end position="254"/>
    </location>
</feature>
<evidence type="ECO:0000256" key="1">
    <source>
        <dbReference type="SAM" id="Phobius"/>
    </source>
</evidence>
<keyword evidence="1" id="KW-0472">Membrane</keyword>
<keyword evidence="1" id="KW-0812">Transmembrane</keyword>
<feature type="transmembrane region" description="Helical" evidence="1">
    <location>
        <begin position="12"/>
        <end position="36"/>
    </location>
</feature>
<feature type="transmembrane region" description="Helical" evidence="1">
    <location>
        <begin position="188"/>
        <end position="215"/>
    </location>
</feature>
<protein>
    <submittedName>
        <fullName evidence="2">Uncharacterized protein</fullName>
    </submittedName>
</protein>
<feature type="transmembrane region" description="Helical" evidence="1">
    <location>
        <begin position="295"/>
        <end position="313"/>
    </location>
</feature>
<keyword evidence="1" id="KW-1133">Transmembrane helix</keyword>
<accession>A0A2M6K9X2</accession>
<feature type="transmembrane region" description="Helical" evidence="1">
    <location>
        <begin position="354"/>
        <end position="375"/>
    </location>
</feature>
<comment type="caution">
    <text evidence="2">The sequence shown here is derived from an EMBL/GenBank/DDBJ whole genome shotgun (WGS) entry which is preliminary data.</text>
</comment>
<dbReference type="EMBL" id="PCWW01000021">
    <property type="protein sequence ID" value="PIR13746.1"/>
    <property type="molecule type" value="Genomic_DNA"/>
</dbReference>
<sequence length="561" mass="66331">MTDKIINTIFKYKNILIILAIISLIYLISNILSQYISMTGESLYSFDYLHLLIWTVKDWIEYPHLFLQSQACNECPGFGMYNRWTMFWFYLILTPGQFLKLNPLIWYFIVGFLLQFVGIHLLSRQLLVKLSRKVIFFVTLLYVTIPIRYEQFLNQWEYSFVHGFLLMYSSILLKIFHRRSIERIDIYIGICSLSGLIIFGIGHLPITIYLTIIFFIVSNLRHMSRSFLFFSGIKYAQISLSALLINIPIALSVLLNQSTIRTYSNYYVGMGIDEVLSLGFIRYREYIDAMNQIPYSILIPALGLLATLMILFGGFNRNKFIMFSLLLLIFGITSLGYPLPFFQKYLPFFETMRASYRFFIFVQITLLIAFLSALHNIQFSKNGSKKYIITMIFILIANLNLLFIIKNINLPNIIRLPSEYQKVYDEMHDSPHGRYVYFPITLNDYHGFNQDFSWTNQSPSVFFWWQNPFYSWLPSRNIHHPIPSMMNASLFSETKRLMSLNDQEGLLQLLKQAQINYIIIDKYYYWSREIPAFELDEFTEKKELKLMNDYGKIEIYSILYL</sequence>
<reference evidence="2 3" key="1">
    <citation type="submission" date="2017-09" db="EMBL/GenBank/DDBJ databases">
        <title>Depth-based differentiation of microbial function through sediment-hosted aquifers and enrichment of novel symbionts in the deep terrestrial subsurface.</title>
        <authorList>
            <person name="Probst A.J."/>
            <person name="Ladd B."/>
            <person name="Jarett J.K."/>
            <person name="Geller-Mcgrath D.E."/>
            <person name="Sieber C.M."/>
            <person name="Emerson J.B."/>
            <person name="Anantharaman K."/>
            <person name="Thomas B.C."/>
            <person name="Malmstrom R."/>
            <person name="Stieglmeier M."/>
            <person name="Klingl A."/>
            <person name="Woyke T."/>
            <person name="Ryan C.M."/>
            <person name="Banfield J.F."/>
        </authorList>
    </citation>
    <scope>NUCLEOTIDE SEQUENCE [LARGE SCALE GENOMIC DNA]</scope>
    <source>
        <strain evidence="2">CG11_big_fil_rev_8_21_14_0_20_39_10</strain>
    </source>
</reference>
<name>A0A2M6K9X2_9BACT</name>
<gene>
    <name evidence="2" type="ORF">COV49_01200</name>
</gene>